<dbReference type="SUPFAM" id="SSF57184">
    <property type="entry name" value="Growth factor receptor domain"/>
    <property type="match status" value="1"/>
</dbReference>
<dbReference type="SMART" id="SM00181">
    <property type="entry name" value="EGF"/>
    <property type="match status" value="20"/>
</dbReference>
<feature type="disulfide bond" evidence="17">
    <location>
        <begin position="3473"/>
        <end position="3491"/>
    </location>
</feature>
<feature type="compositionally biased region" description="Polar residues" evidence="19">
    <location>
        <begin position="4238"/>
        <end position="4247"/>
    </location>
</feature>
<dbReference type="Pfam" id="PF24468">
    <property type="entry name" value="EGF_LRP2"/>
    <property type="match status" value="1"/>
</dbReference>
<keyword evidence="9 20" id="KW-1133">Transmembrane helix</keyword>
<dbReference type="InterPro" id="IPR000033">
    <property type="entry name" value="LDLR_classB_rpt"/>
</dbReference>
<evidence type="ECO:0000256" key="8">
    <source>
        <dbReference type="ARBA" id="ARBA00022837"/>
    </source>
</evidence>
<dbReference type="PROSITE" id="PS00010">
    <property type="entry name" value="ASX_HYDROXYL"/>
    <property type="match status" value="2"/>
</dbReference>
<feature type="disulfide bond" evidence="17">
    <location>
        <begin position="3311"/>
        <end position="3329"/>
    </location>
</feature>
<feature type="repeat" description="LDL-receptor class B" evidence="18">
    <location>
        <begin position="1189"/>
        <end position="1231"/>
    </location>
</feature>
<dbReference type="GO" id="GO:0005886">
    <property type="term" value="C:plasma membrane"/>
    <property type="evidence" value="ECO:0007669"/>
    <property type="project" value="TreeGrafter"/>
</dbReference>
<evidence type="ECO:0000313" key="23">
    <source>
        <dbReference type="Proteomes" id="UP000663874"/>
    </source>
</evidence>
<evidence type="ECO:0000256" key="6">
    <source>
        <dbReference type="ARBA" id="ARBA00022729"/>
    </source>
</evidence>
<dbReference type="PROSITE" id="PS01209">
    <property type="entry name" value="LDLRA_1"/>
    <property type="match status" value="15"/>
</dbReference>
<keyword evidence="12" id="KW-0675">Receptor</keyword>
<evidence type="ECO:0000256" key="4">
    <source>
        <dbReference type="ARBA" id="ARBA00022583"/>
    </source>
</evidence>
<dbReference type="FunFam" id="2.120.10.30:FF:000241">
    <property type="entry name" value="Low-density lipoprotein receptor-related protein 6"/>
    <property type="match status" value="5"/>
</dbReference>
<comment type="caution">
    <text evidence="16">Lacks conserved residue(s) required for the propagation of feature annotation.</text>
</comment>
<evidence type="ECO:0000256" key="1">
    <source>
        <dbReference type="ARBA" id="ARBA00004479"/>
    </source>
</evidence>
<feature type="disulfide bond" evidence="17">
    <location>
        <begin position="2503"/>
        <end position="2521"/>
    </location>
</feature>
<feature type="disulfide bond" evidence="17">
    <location>
        <begin position="3466"/>
        <end position="3478"/>
    </location>
</feature>
<feature type="disulfide bond" evidence="17">
    <location>
        <begin position="3285"/>
        <end position="3300"/>
    </location>
</feature>
<dbReference type="PROSITE" id="PS01186">
    <property type="entry name" value="EGF_2"/>
    <property type="match status" value="2"/>
</dbReference>
<evidence type="ECO:0000256" key="10">
    <source>
        <dbReference type="ARBA" id="ARBA00023136"/>
    </source>
</evidence>
<keyword evidence="3 16" id="KW-0245">EGF-like domain</keyword>
<dbReference type="InterPro" id="IPR011042">
    <property type="entry name" value="6-blade_b-propeller_TolB-like"/>
</dbReference>
<dbReference type="InterPro" id="IPR036055">
    <property type="entry name" value="LDL_receptor-like_sf"/>
</dbReference>
<dbReference type="InterPro" id="IPR000742">
    <property type="entry name" value="EGF"/>
</dbReference>
<dbReference type="InterPro" id="IPR018097">
    <property type="entry name" value="EGF_Ca-bd_CS"/>
</dbReference>
<dbReference type="Pfam" id="PF07645">
    <property type="entry name" value="EGF_CA"/>
    <property type="match status" value="3"/>
</dbReference>
<feature type="disulfide bond" evidence="17">
    <location>
        <begin position="3266"/>
        <end position="3278"/>
    </location>
</feature>
<dbReference type="PANTHER" id="PTHR22722">
    <property type="entry name" value="LOW-DENSITY LIPOPROTEIN RECEPTOR-RELATED PROTEIN 2-RELATED"/>
    <property type="match status" value="1"/>
</dbReference>
<dbReference type="InterPro" id="IPR000152">
    <property type="entry name" value="EGF-type_Asp/Asn_hydroxyl_site"/>
</dbReference>
<dbReference type="Pfam" id="PF00058">
    <property type="entry name" value="Ldl_recept_b"/>
    <property type="match status" value="2"/>
</dbReference>
<feature type="disulfide bond" evidence="17">
    <location>
        <begin position="2710"/>
        <end position="2722"/>
    </location>
</feature>
<evidence type="ECO:0000256" key="11">
    <source>
        <dbReference type="ARBA" id="ARBA00023157"/>
    </source>
</evidence>
<feature type="disulfide bond" evidence="17">
    <location>
        <begin position="2580"/>
        <end position="2592"/>
    </location>
</feature>
<dbReference type="PRINTS" id="PR00261">
    <property type="entry name" value="LDLRECEPTOR"/>
</dbReference>
<feature type="disulfide bond" evidence="17">
    <location>
        <begin position="3432"/>
        <end position="3450"/>
    </location>
</feature>
<dbReference type="EMBL" id="CAJOBE010001556">
    <property type="protein sequence ID" value="CAF3754198.1"/>
    <property type="molecule type" value="Genomic_DNA"/>
</dbReference>
<dbReference type="FunFam" id="4.10.400.10:FF:000078">
    <property type="entry name" value="low-density lipoprotein receptor-related protein 2"/>
    <property type="match status" value="1"/>
</dbReference>
<dbReference type="CDD" id="cd00112">
    <property type="entry name" value="LDLa"/>
    <property type="match status" value="28"/>
</dbReference>
<feature type="region of interest" description="Disordered" evidence="19">
    <location>
        <begin position="4238"/>
        <end position="4302"/>
    </location>
</feature>
<feature type="disulfide bond" evidence="17">
    <location>
        <begin position="791"/>
        <end position="806"/>
    </location>
</feature>
<dbReference type="FunFam" id="2.10.25.10:FF:000005">
    <property type="entry name" value="Fibrillin 2"/>
    <property type="match status" value="1"/>
</dbReference>
<dbReference type="Gene3D" id="2.120.10.30">
    <property type="entry name" value="TolB, C-terminal domain"/>
    <property type="match status" value="8"/>
</dbReference>
<feature type="disulfide bond" evidence="17">
    <location>
        <begin position="2496"/>
        <end position="2508"/>
    </location>
</feature>
<feature type="disulfide bond" evidence="17">
    <location>
        <begin position="2453"/>
        <end position="2465"/>
    </location>
</feature>
<feature type="repeat" description="LDL-receptor class B" evidence="18">
    <location>
        <begin position="547"/>
        <end position="589"/>
    </location>
</feature>
<feature type="disulfide bond" evidence="17">
    <location>
        <begin position="3515"/>
        <end position="3533"/>
    </location>
</feature>
<keyword evidence="6" id="KW-0732">Signal</keyword>
<feature type="disulfide bond" evidence="17">
    <location>
        <begin position="3273"/>
        <end position="3291"/>
    </location>
</feature>
<evidence type="ECO:0000259" key="21">
    <source>
        <dbReference type="PROSITE" id="PS50026"/>
    </source>
</evidence>
<dbReference type="Gene3D" id="2.10.25.10">
    <property type="entry name" value="Laminin"/>
    <property type="match status" value="7"/>
</dbReference>
<dbReference type="InterPro" id="IPR056588">
    <property type="entry name" value="EGF_LRP2"/>
</dbReference>
<feature type="disulfide bond" evidence="17">
    <location>
        <begin position="2622"/>
        <end position="2634"/>
    </location>
</feature>
<protein>
    <recommendedName>
        <fullName evidence="21">EGF-like domain-containing protein</fullName>
    </recommendedName>
</protein>
<evidence type="ECO:0000256" key="15">
    <source>
        <dbReference type="ARBA" id="ARBA00037878"/>
    </source>
</evidence>
<dbReference type="Gene3D" id="4.10.400.10">
    <property type="entry name" value="Low-density Lipoprotein Receptor"/>
    <property type="match status" value="29"/>
</dbReference>
<dbReference type="GO" id="GO:0006897">
    <property type="term" value="P:endocytosis"/>
    <property type="evidence" value="ECO:0007669"/>
    <property type="project" value="UniProtKB-KW"/>
</dbReference>
<feature type="disulfide bond" evidence="17">
    <location>
        <begin position="3595"/>
        <end position="3613"/>
    </location>
</feature>
<feature type="disulfide bond" evidence="17">
    <location>
        <begin position="3508"/>
        <end position="3520"/>
    </location>
</feature>
<comment type="similarity">
    <text evidence="2">Belongs to the LDLR family.</text>
</comment>
<feature type="disulfide bond" evidence="17">
    <location>
        <begin position="2757"/>
        <end position="2775"/>
    </location>
</feature>
<keyword evidence="4" id="KW-0254">Endocytosis</keyword>
<evidence type="ECO:0000256" key="19">
    <source>
        <dbReference type="SAM" id="MobiDB-lite"/>
    </source>
</evidence>
<evidence type="ECO:0000256" key="9">
    <source>
        <dbReference type="ARBA" id="ARBA00022989"/>
    </source>
</evidence>
<feature type="disulfide bond" evidence="17">
    <location>
        <begin position="3350"/>
        <end position="3368"/>
    </location>
</feature>
<feature type="disulfide bond" evidence="17">
    <location>
        <begin position="779"/>
        <end position="797"/>
    </location>
</feature>
<feature type="disulfide bond" evidence="17">
    <location>
        <begin position="2412"/>
        <end position="2424"/>
    </location>
</feature>
<feature type="repeat" description="LDL-receptor class B" evidence="18">
    <location>
        <begin position="1917"/>
        <end position="1960"/>
    </location>
</feature>
<feature type="disulfide bond" evidence="17">
    <location>
        <begin position="3343"/>
        <end position="3355"/>
    </location>
</feature>
<feature type="repeat" description="LDL-receptor class B" evidence="18">
    <location>
        <begin position="3044"/>
        <end position="3086"/>
    </location>
</feature>
<feature type="disulfide bond" evidence="17">
    <location>
        <begin position="3651"/>
        <end position="3666"/>
    </location>
</feature>
<feature type="disulfide bond" evidence="17">
    <location>
        <begin position="3323"/>
        <end position="3338"/>
    </location>
</feature>
<dbReference type="InterPro" id="IPR002172">
    <property type="entry name" value="LDrepeatLR_classA_rpt"/>
</dbReference>
<dbReference type="FunFam" id="4.10.400.10:FF:000002">
    <property type="entry name" value="Low-density lipoprotein receptor-related protein 1"/>
    <property type="match status" value="2"/>
</dbReference>
<keyword evidence="13" id="KW-0168">Coated pit</keyword>
<feature type="disulfide bond" evidence="17">
    <location>
        <begin position="2629"/>
        <end position="2647"/>
    </location>
</feature>
<dbReference type="SMART" id="SM00179">
    <property type="entry name" value="EGF_CA"/>
    <property type="match status" value="6"/>
</dbReference>
<dbReference type="InterPro" id="IPR001881">
    <property type="entry name" value="EGF-like_Ca-bd_dom"/>
</dbReference>
<dbReference type="SMART" id="SM00192">
    <property type="entry name" value="LDLa"/>
    <property type="match status" value="29"/>
</dbReference>
<keyword evidence="14" id="KW-0325">Glycoprotein</keyword>
<sequence length="4302" mass="488645">MYRYVCTCRANYTLEAGNRCKHINSKYLILKTIYNDNNDNYLLLCLGDDMKMFVAIANKIYEIDRLRNARIIYTGPENMTIYAVDYHYRNRLLYFTDAYAHKIFSLSLSSPSSSVRLVLEKNIRMPISIAIDWITNKIYIVEYELARIDLLSLDGKMMKTNIIINNLYQPVSIAIDPIAEYLFVADEGNWHRIPAKINRCLLDGRQCTILIDQKLEQPSDLTVDFIKRRVYWVDRSYDHVESCDYHGSRRITITSGSQNIPFTVGIDLFENNLYLTDDVKGAVLQVRRHFNSNTSYFYKPESFIRPQGIAIYHETRQPNRTDPCNGTYNGGCEHLCLLGRGYLLANSYQCRCQSGFRLKSDLKSCEPVKDFLLLTRLTSVRGIDFNRDSSVEARPPIVPDRRTAISDSVFDYEEKIVYFYSQRSQMIYSSKMDGEKPTPVTTSKVFPMVSALAYDWYSKLIYMTSNSESQLLVIRMNGRDFPQRTLVNATTGIHGIALDPFQGYVFYSTIERPAKIYRMLSDGTNRMIIIPNELGTPYHLTCDYSTKRLYWTDGALSRIQYSDYNGRNKQSLRGRYISHPFGIAIYGSRLYFTDVTLESLFESSKIYSGYASPIRSNIPSITTVKVYAESSQPMNITHPCRRNNGECSDFCFPRQEQGILTRICGCRYGRKLNTINNQECDDNSQAEPSQTSCDGRFQCRNGRCISLSYKCDGDDDCHDNSDEQNCPAGTPTCGTNQFQCRTSRVCINKQLVCDGYAHCNDRSDESNCSQTCTQNQFRCATGKCIPKSWICDNENDCGDSSDEQNCQNRTCDPLTQFACPHTPGKCIPNAWKCDGQNDCGDNADELDCPPISCGAGQFLCTRDRTCINATRRCDGIADCQSTEDEQNCSGTRPSYCRVDQFRCGSTCIPNSWRCDGHRDCADGSDEPPSCGARNCSSNEFRCVSTGDCIPKAWKCDHDDDCPDASDEDPVLCQGEPFQCPENQMRCPDTTIHQCVNVTQVCDGKPDCPGGGDESPLCNNDQCSIDNGGCSHTCHPSPFGALCLCQPGFHVRNTTNYKKCEDINECTEDPNTCHQYCLNTNGSFICSCAEGFVLQSDGRSYATGIRLLTARQTIMEWYSPTLQTYGQINLGPDMRYIVAFDVDNRTNTYFWADFITNIIYTRTERANNYTKLITSGNSLIIDIAFDWIGRNLYWTDYMLEHVEVATMDGRHRRVLYHENLTNPWSIVVDPRAGLRYLFITDWGKNPRIERASMDGQQRVSIVNDSIEMPIGLTLDLIRQEIYFTDHHLNFIEVVNYNGENRRKILANTHFLHGPISVSVYEQYLYWYDSYSNQVRRLNRFEHGIKAQKHERIISRSGIFSMKMSHQIYQPYETNPCQQSRCTQLCLLSHVAPLGYTCSCSTGFYLEQDQITCSKDRSPFIIYMRHDTIGGISIRHNQSYIDENSNYDDLWERFVTVTDLHNGYEFAFDEVNETIYWTQVNGYLPDGTAKYEIRRINFDGTNETVFYGDDEILVGMEAGTMQIDAVGRNLFIANIRHSRIDAISLNGLYHTIVYSNHENATGIIRPIALDLDTTNGFVYWIDLGGDQIPMKIGRVRFDGKYSENIIVDNLLQPNYIVFNLDLHCVFWSDFGLQRISYHCMDSGDTKVLDVEVNHPRGFDFLTHLYSSTSSRSTNENDDVTSTHYSLFFVDKEYEGVYKKWFDYRLNPISDVIPVRTNQIDPRQVRAYPRYEAFNPNCYYGSYCEQICFQIDSNHNSMPTCDCAIGYKLNSDGRTCSPRSEQYIVYSTHALLRAFDYRSNDSAREDVMPLIPGNNMEMLTARYSNRELYWIDGNRLIRRAIWTNNRIWNVTNYLQISVGSQRNFILGLTLDWIAGNLYFSYVTNSYGHLEVNRLGTDHRLILRKGTNETIYAIAVNPKRRFLYWCDRGQRVRIVRSLLNGQNVTYIVTAQIIRPESITIDFLTDDVYWSDAIRDTVEAISWDGRNRRTVSRNIPKAISLLIANNDLYIMDRAFSSIMRINKTVSNMTQRLESVLTLKTYEVGGMTLFDEQPNFESPCQTSTTQQRFCEDLCFAMPDTSIPQCACAYGTLNMDRRTCAPPNEYLLVAIEREIRSMSMEPHGSSTSAPWRAITNLRLVVGVDFDYRDRKIFYTDYLLQDIFSFDMDDPNPNARQLIQTNVTGRSQPIGIAYDWVSDRLYWTDERYGRIISARNNGSERLVIAGSSRPRGIVVHPCKGLLFWSDVGYYPSIRRSTLTGRQVTYIVTTNIRWPNGLTIDFDDDRIYWADAWFDRIERAEFDGTNRQVILTVVHPFAITVHEHYIYWTDWVLRGIYRAEKYTGANMVEMQNDLPYRPMDIHVVSDQRQKCSYSPCNISNGGCSHICKTAGDNQVECACPSGRQLKLANDRRMCVPLSSSCASVNFTCQNGQCLSRRKVCDGQSDCSDGSDEDSRFCSRYACRPTEYRCLSGGCIPYIERCDRKIDCNDGSDENNAFQPCVYPQCPEGQFTCYNFRCIDNFKRCNGYDDCNDGNATDEIGCPSRICNGTNSMKCPNNNICIQKTYLCDGDNDCGDNSDESPIFCHSIECNTTEFRCGNGRCIPYSWVCDGQRDCINSTDEPSDCRLSNRTCPVGLWKCDNGRCISPEQRCNGIDDCRDGSDEDERHNCAEMPCSSTQFRCPSGLRNNPRLRCLDRSAICNGVPNCMRGEDEANCTRRNCSSYQFQCANGLCVPRSYVCDHDNDCGDGSDEPASCVYRNCTNTEYRCENGRCVPRSATCNGYNDCHDNSDEKPSLCQVDTCPSGQFQCRNKECIPYEVVCNGVRNCTDGSDEPPSCGVNECASPILSGCEHGCTNTLTSFRCTCRTGYKLASNQKNCWDINECIETPSVCQQFCENIPGSYICKCAPGYAKGLDGRSCNRLNRTIVPYVYYTNKYYVRAIGLDEQNQITVARDFIELSSITYDWKDQKLYIGDRQASKIYRMNLNGTQSTVIMESNQIRFLRALTVDWIGRKLYQLFGTPEIRVSELDGRYSIILLDSRHLSQPNYLAIDPLVGYLFYSDWGQAHIGRINLDGNNFVKIIGTDTAGPLGLTTDIITQRIFWIDRRLQRLEFSNYNGGERKIAFYGHDYVPHSLSVGFIDGYAIWSDFTNHSLIRADALNGSNKYVLLPNTINEVISLVIIHPSLQPQVPNPCGINNGGCSHLCLLSVNQSYTCACPEYFSFLNNGNNRTCITNCGCNQHRCGPPNERCIPWPAKCNGVNDCEDGSDEPTTCPTRLCTSTQFQCRNQNCKPISYVCDGMDDCGDNSDEENCECRCIPGTFRCNSGSCLPMRFRCDGYQQCADGSDELNCGNRTCTHHQFTCANGRCIPASYECDLDNDCGDNSDENAYFCRNRPCRVDQVRCPNSYKCISQMARCNGYNDCGDNSDENLNQCPPCNNASHFRCNNGQCIVRSLQCNHRNDCRDGSDENPATCVYRECSEDEFRCSNGRCIPQRWVCDHDYDCGGGDTSDEAVDCLSRPCPNGRFKCTSGHCISNTSRCDGYPQCRDGSDEAGCPGRNCSDQFTCNNTLCIYRGWICDGDNDCLDNSDEAIELCPTVPCNSTNHFRCTNGRCIYRWRLCDHIDNCGDGSDEDIHGVCRPNPPVTCPEFHCTHTNRCVRYVDLCDEFDDCGDESDELLCNRTTTITCDNRTNHCDQRCHNLPNGRGIVCSCYTGYKYNRESYKCEDINECENVTLNYCSQICVNTKGSFRCECAAGFQPSAVNRSDCHPGDQTIDLLISEPDEIRRLRRNPIEDASRYGVLVEDQHDASFISIDINNRIFYWIDEATSEIYRAHLTPNTISIVLPQALLNEDNNHLIIPSSIDIDWIGQNLYVTDLIHGCIWVLKNDGRYATKLITNIESPWVITVNPILGILYFINYEHGPVNNSNERIVAIESAYMNGENRTILVDTDIVYPTDLVIDFYQNYRVYWTDEKKESIESMNYDGTDRTIIAHIGIHAPHSLDIFGSHLYWINRDNRSLYTIEKFGRGLSTLVIDKLELPLFVRIYHPLKQIKSVSNSCAIANCSHLCVLKPLNQYECLCPLNTTMQVNGRTCNAPTVDPPGNPVECNCLNGKCVYHVDTNSSHQLAGCLCFRGYTGEKCTPPPPPRPPASNLLIFIIIVSVSLLLIGILTFSLIQLKRKGKLQSIPTPQLPRNIQTIMNNMRNFITRSTDNINTVRFRTARSTTARDQTTTESPAVFPNPMYGAIATASNQPARLATSSDEPAKLNIEVQQPPSKPSRKATPASPLRQQVHFDPQSKETDHDKANLVVRSGSSDA</sequence>
<evidence type="ECO:0000256" key="20">
    <source>
        <dbReference type="SAM" id="Phobius"/>
    </source>
</evidence>
<feature type="disulfide bond" evidence="17">
    <location>
        <begin position="2690"/>
        <end position="2705"/>
    </location>
</feature>
<organism evidence="22 23">
    <name type="scientific">Rotaria sordida</name>
    <dbReference type="NCBI Taxonomy" id="392033"/>
    <lineage>
        <taxon>Eukaryota</taxon>
        <taxon>Metazoa</taxon>
        <taxon>Spiralia</taxon>
        <taxon>Gnathifera</taxon>
        <taxon>Rotifera</taxon>
        <taxon>Eurotatoria</taxon>
        <taxon>Bdelloidea</taxon>
        <taxon>Philodinida</taxon>
        <taxon>Philodinidae</taxon>
        <taxon>Rotaria</taxon>
    </lineage>
</organism>
<dbReference type="InterPro" id="IPR023415">
    <property type="entry name" value="LDLR_class-A_CS"/>
</dbReference>
<feature type="disulfide bond" evidence="17">
    <location>
        <begin position="699"/>
        <end position="717"/>
    </location>
</feature>
<feature type="disulfide bond" evidence="17">
    <location>
        <begin position="711"/>
        <end position="726"/>
    </location>
</feature>
<feature type="repeat" description="LDL-receptor class B" evidence="18">
    <location>
        <begin position="2232"/>
        <end position="2275"/>
    </location>
</feature>
<evidence type="ECO:0000256" key="16">
    <source>
        <dbReference type="PROSITE-ProRule" id="PRU00076"/>
    </source>
</evidence>
<dbReference type="Pfam" id="PF14670">
    <property type="entry name" value="FXa_inhibition"/>
    <property type="match status" value="1"/>
</dbReference>
<feature type="compositionally biased region" description="Basic and acidic residues" evidence="19">
    <location>
        <begin position="4281"/>
        <end position="4291"/>
    </location>
</feature>
<feature type="disulfide bond" evidence="17">
    <location>
        <begin position="2750"/>
        <end position="2762"/>
    </location>
</feature>
<feature type="repeat" description="LDL-receptor class B" evidence="18">
    <location>
        <begin position="3087"/>
        <end position="3129"/>
    </location>
</feature>
<dbReference type="SUPFAM" id="SSF63825">
    <property type="entry name" value="YWTD domain"/>
    <property type="match status" value="8"/>
</dbReference>
<dbReference type="GO" id="GO:0005041">
    <property type="term" value="F:low-density lipoprotein particle receptor activity"/>
    <property type="evidence" value="ECO:0007669"/>
    <property type="project" value="TreeGrafter"/>
</dbReference>
<dbReference type="PROSITE" id="PS50068">
    <property type="entry name" value="LDLRA_2"/>
    <property type="match status" value="29"/>
</dbReference>
<feature type="disulfide bond" evidence="17">
    <location>
        <begin position="753"/>
        <end position="768"/>
    </location>
</feature>
<dbReference type="FunFam" id="4.10.400.10:FF:000011">
    <property type="entry name" value="Low-density lipoprotein receptor-related protein 1"/>
    <property type="match status" value="2"/>
</dbReference>
<feature type="disulfide bond" evidence="17">
    <location>
        <begin position="2798"/>
        <end position="2816"/>
    </location>
</feature>
<feature type="disulfide bond" evidence="17">
    <location>
        <begin position="833"/>
        <end position="848"/>
    </location>
</feature>
<evidence type="ECO:0000256" key="2">
    <source>
        <dbReference type="ARBA" id="ARBA00009939"/>
    </source>
</evidence>
<gene>
    <name evidence="22" type="ORF">FNK824_LOCUS12423</name>
</gene>
<feature type="disulfide bond" evidence="17">
    <location>
        <begin position="2717"/>
        <end position="2735"/>
    </location>
</feature>
<dbReference type="SUPFAM" id="SSF57424">
    <property type="entry name" value="LDL receptor-like module"/>
    <property type="match status" value="29"/>
</dbReference>
<dbReference type="Pfam" id="PF00057">
    <property type="entry name" value="Ldl_recept_a"/>
    <property type="match status" value="25"/>
</dbReference>
<evidence type="ECO:0000256" key="13">
    <source>
        <dbReference type="ARBA" id="ARBA00023176"/>
    </source>
</evidence>
<dbReference type="InterPro" id="IPR051221">
    <property type="entry name" value="LDLR-related"/>
</dbReference>
<dbReference type="GO" id="GO:0005509">
    <property type="term" value="F:calcium ion binding"/>
    <property type="evidence" value="ECO:0007669"/>
    <property type="project" value="InterPro"/>
</dbReference>
<feature type="disulfide bond" evidence="17">
    <location>
        <begin position="2587"/>
        <end position="2605"/>
    </location>
</feature>
<feature type="repeat" description="LDL-receptor class B" evidence="18">
    <location>
        <begin position="228"/>
        <end position="270"/>
    </location>
</feature>
<keyword evidence="5 20" id="KW-0812">Transmembrane</keyword>
<dbReference type="PROSITE" id="PS51120">
    <property type="entry name" value="LDLRB"/>
    <property type="match status" value="10"/>
</dbReference>
<dbReference type="GO" id="GO:0005905">
    <property type="term" value="C:clathrin-coated pit"/>
    <property type="evidence" value="ECO:0007669"/>
    <property type="project" value="UniProtKB-KW"/>
</dbReference>
<keyword evidence="8" id="KW-0106">Calcium</keyword>
<reference evidence="22" key="1">
    <citation type="submission" date="2021-02" db="EMBL/GenBank/DDBJ databases">
        <authorList>
            <person name="Nowell W R."/>
        </authorList>
    </citation>
    <scope>NUCLEOTIDE SEQUENCE</scope>
</reference>
<feature type="disulfide bond" evidence="17">
    <location>
        <begin position="2419"/>
        <end position="2437"/>
    </location>
</feature>
<feature type="disulfide bond" evidence="17">
    <location>
        <begin position="3553"/>
        <end position="3571"/>
    </location>
</feature>
<feature type="disulfide bond" evidence="17">
    <location>
        <begin position="772"/>
        <end position="784"/>
    </location>
</feature>
<evidence type="ECO:0000256" key="7">
    <source>
        <dbReference type="ARBA" id="ARBA00022737"/>
    </source>
</evidence>
<dbReference type="PROSITE" id="PS50026">
    <property type="entry name" value="EGF_3"/>
    <property type="match status" value="2"/>
</dbReference>
<dbReference type="GO" id="GO:0043235">
    <property type="term" value="C:receptor complex"/>
    <property type="evidence" value="ECO:0007669"/>
    <property type="project" value="TreeGrafter"/>
</dbReference>
<dbReference type="PROSITE" id="PS01187">
    <property type="entry name" value="EGF_CA"/>
    <property type="match status" value="3"/>
</dbReference>
<evidence type="ECO:0000313" key="22">
    <source>
        <dbReference type="EMBL" id="CAF3754198.1"/>
    </source>
</evidence>
<feature type="disulfide bond" evidence="17">
    <location>
        <begin position="3527"/>
        <end position="3542"/>
    </location>
</feature>
<evidence type="ECO:0000256" key="5">
    <source>
        <dbReference type="ARBA" id="ARBA00022692"/>
    </source>
</evidence>
<keyword evidence="10 20" id="KW-0472">Membrane</keyword>
<dbReference type="SMART" id="SM00135">
    <property type="entry name" value="LY"/>
    <property type="match status" value="36"/>
</dbReference>
<feature type="repeat" description="LDL-receptor class B" evidence="18">
    <location>
        <begin position="3952"/>
        <end position="3994"/>
    </location>
</feature>
<dbReference type="InterPro" id="IPR009030">
    <property type="entry name" value="Growth_fac_rcpt_cys_sf"/>
</dbReference>
<dbReference type="FunFam" id="2.10.25.10:FF:000009">
    <property type="entry name" value="Low-density lipoprotein receptor isoform 1"/>
    <property type="match status" value="1"/>
</dbReference>
<feature type="repeat" description="LDL-receptor class B" evidence="18">
    <location>
        <begin position="1234"/>
        <end position="1277"/>
    </location>
</feature>
<comment type="caution">
    <text evidence="22">The sequence shown here is derived from an EMBL/GenBank/DDBJ whole genome shotgun (WGS) entry which is preliminary data.</text>
</comment>
<name>A0A818YH14_9BILA</name>
<evidence type="ECO:0000256" key="17">
    <source>
        <dbReference type="PROSITE-ProRule" id="PRU00124"/>
    </source>
</evidence>
<dbReference type="CDD" id="cd00054">
    <property type="entry name" value="EGF_CA"/>
    <property type="match status" value="1"/>
</dbReference>
<evidence type="ECO:0000256" key="3">
    <source>
        <dbReference type="ARBA" id="ARBA00022536"/>
    </source>
</evidence>
<feature type="domain" description="EGF-like" evidence="21">
    <location>
        <begin position="3713"/>
        <end position="3755"/>
    </location>
</feature>
<feature type="domain" description="EGF-like" evidence="21">
    <location>
        <begin position="2869"/>
        <end position="2909"/>
    </location>
</feature>
<dbReference type="PANTHER" id="PTHR22722:SF14">
    <property type="entry name" value="MEGALIN, ISOFORM A"/>
    <property type="match status" value="1"/>
</dbReference>
<evidence type="ECO:0000256" key="14">
    <source>
        <dbReference type="ARBA" id="ARBA00023180"/>
    </source>
</evidence>
<feature type="disulfide bond" evidence="17">
    <location>
        <begin position="873"/>
        <end position="888"/>
    </location>
</feature>
<feature type="disulfide bond" evidence="17">
    <location>
        <begin position="2791"/>
        <end position="2803"/>
    </location>
</feature>
<feature type="repeat" description="LDL-receptor class B" evidence="18">
    <location>
        <begin position="2276"/>
        <end position="2303"/>
    </location>
</feature>
<evidence type="ECO:0000256" key="12">
    <source>
        <dbReference type="ARBA" id="ARBA00023170"/>
    </source>
</evidence>
<feature type="disulfide bond" evidence="17">
    <location>
        <begin position="3304"/>
        <end position="3316"/>
    </location>
</feature>
<accession>A0A818YH14</accession>
<dbReference type="PROSITE" id="PS00022">
    <property type="entry name" value="EGF_1"/>
    <property type="match status" value="1"/>
</dbReference>
<feature type="transmembrane region" description="Helical" evidence="20">
    <location>
        <begin position="4139"/>
        <end position="4161"/>
    </location>
</feature>
<proteinExistence type="inferred from homology"/>
<feature type="disulfide bond" evidence="17">
    <location>
        <begin position="2460"/>
        <end position="2478"/>
    </location>
</feature>
<dbReference type="InterPro" id="IPR049883">
    <property type="entry name" value="NOTCH1_EGF-like"/>
</dbReference>
<keyword evidence="11 17" id="KW-1015">Disulfide bond</keyword>
<dbReference type="Proteomes" id="UP000663874">
    <property type="component" value="Unassembled WGS sequence"/>
</dbReference>
<comment type="subcellular location">
    <subcellularLocation>
        <location evidence="15">Membrane</location>
        <location evidence="15">Coated pit</location>
    </subcellularLocation>
    <subcellularLocation>
        <location evidence="1">Membrane</location>
        <topology evidence="1">Single-pass type I membrane protein</topology>
    </subcellularLocation>
</comment>
<dbReference type="SUPFAM" id="SSF57196">
    <property type="entry name" value="EGF/Laminin"/>
    <property type="match status" value="7"/>
</dbReference>
<keyword evidence="7" id="KW-0677">Repeat</keyword>
<evidence type="ECO:0000256" key="18">
    <source>
        <dbReference type="PROSITE-ProRule" id="PRU00461"/>
    </source>
</evidence>